<dbReference type="Pfam" id="PF00583">
    <property type="entry name" value="Acetyltransf_1"/>
    <property type="match status" value="1"/>
</dbReference>
<organism evidence="5 6">
    <name type="scientific">Nocardioides aquaticus</name>
    <dbReference type="NCBI Taxonomy" id="160826"/>
    <lineage>
        <taxon>Bacteria</taxon>
        <taxon>Bacillati</taxon>
        <taxon>Actinomycetota</taxon>
        <taxon>Actinomycetes</taxon>
        <taxon>Propionibacteriales</taxon>
        <taxon>Nocardioidaceae</taxon>
        <taxon>Nocardioides</taxon>
    </lineage>
</organism>
<evidence type="ECO:0000313" key="6">
    <source>
        <dbReference type="Proteomes" id="UP000679307"/>
    </source>
</evidence>
<dbReference type="PANTHER" id="PTHR43617">
    <property type="entry name" value="L-AMINO ACID N-ACETYLTRANSFERASE"/>
    <property type="match status" value="1"/>
</dbReference>
<reference evidence="5 6" key="1">
    <citation type="submission" date="2021-05" db="EMBL/GenBank/DDBJ databases">
        <title>Complete genome of Nocardioides aquaticus KCTC 9944T isolated from meromictic and hypersaline Ekho Lake, Antarctica.</title>
        <authorList>
            <person name="Hwang K."/>
            <person name="Kim K.M."/>
            <person name="Choe H."/>
        </authorList>
    </citation>
    <scope>NUCLEOTIDE SEQUENCE [LARGE SCALE GENOMIC DNA]</scope>
    <source>
        <strain evidence="5 6">KCTC 9944</strain>
    </source>
</reference>
<dbReference type="PROSITE" id="PS51186">
    <property type="entry name" value="GNAT"/>
    <property type="match status" value="1"/>
</dbReference>
<accession>A0ABX8ED14</accession>
<feature type="domain" description="N-acetyltransferase" evidence="4">
    <location>
        <begin position="28"/>
        <end position="173"/>
    </location>
</feature>
<name>A0ABX8ED14_9ACTN</name>
<evidence type="ECO:0000313" key="5">
    <source>
        <dbReference type="EMBL" id="QVT78357.1"/>
    </source>
</evidence>
<sequence length="173" mass="18366">MRRPVGPAAPPLPEVAPAPGVRLGHWRDGWEPDPEAETAALLAVNGAAFAHHPEQGGMDRADLAARMAEDWFDPSGLLLATDEATGDLLGFHWTKQHSSTLGEVYVVGIAPAAQGRGLGRTLTLAGLHHLAGRGVGEVLLYVESDNAPAVAVYSRLGFDHADVDTHVMYRRPA</sequence>
<dbReference type="EMBL" id="CP075371">
    <property type="protein sequence ID" value="QVT78357.1"/>
    <property type="molecule type" value="Genomic_DNA"/>
</dbReference>
<dbReference type="EC" id="2.3.1.189" evidence="3"/>
<evidence type="ECO:0000256" key="3">
    <source>
        <dbReference type="NCBIfam" id="TIGR03448"/>
    </source>
</evidence>
<dbReference type="NCBIfam" id="TIGR03448">
    <property type="entry name" value="mycothiol_MshD"/>
    <property type="match status" value="1"/>
</dbReference>
<dbReference type="CDD" id="cd04301">
    <property type="entry name" value="NAT_SF"/>
    <property type="match status" value="1"/>
</dbReference>
<proteinExistence type="predicted"/>
<dbReference type="InterPro" id="IPR050276">
    <property type="entry name" value="MshD_Acetyltransferase"/>
</dbReference>
<keyword evidence="1 5" id="KW-0808">Transferase</keyword>
<dbReference type="Proteomes" id="UP000679307">
    <property type="component" value="Chromosome"/>
</dbReference>
<protein>
    <recommendedName>
        <fullName evidence="3">Mycothiol synthase</fullName>
        <ecNumber evidence="3">2.3.1.189</ecNumber>
    </recommendedName>
</protein>
<dbReference type="GO" id="GO:0035447">
    <property type="term" value="F:mycothiol synthase activity"/>
    <property type="evidence" value="ECO:0007669"/>
    <property type="project" value="UniProtKB-EC"/>
</dbReference>
<dbReference type="PANTHER" id="PTHR43617:SF31">
    <property type="entry name" value="MYCOTHIOL ACETYLTRANSFERASE"/>
    <property type="match status" value="1"/>
</dbReference>
<gene>
    <name evidence="5" type="primary">mshD_1</name>
    <name evidence="5" type="ORF">ENKNEFLB_00734</name>
</gene>
<keyword evidence="2 5" id="KW-0012">Acyltransferase</keyword>
<dbReference type="InterPro" id="IPR017813">
    <property type="entry name" value="Mycothiol_AcTrfase"/>
</dbReference>
<dbReference type="InterPro" id="IPR000182">
    <property type="entry name" value="GNAT_dom"/>
</dbReference>
<keyword evidence="6" id="KW-1185">Reference proteome</keyword>
<evidence type="ECO:0000256" key="2">
    <source>
        <dbReference type="ARBA" id="ARBA00023315"/>
    </source>
</evidence>
<evidence type="ECO:0000259" key="4">
    <source>
        <dbReference type="PROSITE" id="PS51186"/>
    </source>
</evidence>
<evidence type="ECO:0000256" key="1">
    <source>
        <dbReference type="ARBA" id="ARBA00022679"/>
    </source>
</evidence>